<evidence type="ECO:0000313" key="2">
    <source>
        <dbReference type="Proteomes" id="UP000439022"/>
    </source>
</evidence>
<keyword evidence="2" id="KW-1185">Reference proteome</keyword>
<evidence type="ECO:0000313" key="1">
    <source>
        <dbReference type="EMBL" id="MRX22152.1"/>
    </source>
</evidence>
<dbReference type="RefSeq" id="WP_154326202.1">
    <property type="nucleotide sequence ID" value="NZ_WKJO01000001.1"/>
</dbReference>
<comment type="caution">
    <text evidence="1">The sequence shown here is derived from an EMBL/GenBank/DDBJ whole genome shotgun (WGS) entry which is preliminary data.</text>
</comment>
<dbReference type="Proteomes" id="UP000439022">
    <property type="component" value="Unassembled WGS sequence"/>
</dbReference>
<reference evidence="1 2" key="1">
    <citation type="submission" date="2019-11" db="EMBL/GenBank/DDBJ databases">
        <title>Whole genome sequence of Haloferax sp. MBLA0076.</title>
        <authorList>
            <person name="Seo M.-J."/>
            <person name="Cho E.-S."/>
        </authorList>
    </citation>
    <scope>NUCLEOTIDE SEQUENCE [LARGE SCALE GENOMIC DNA]</scope>
    <source>
        <strain evidence="1 2">MBLA0076</strain>
    </source>
</reference>
<gene>
    <name evidence="1" type="ORF">GJR96_09315</name>
</gene>
<protein>
    <submittedName>
        <fullName evidence="1">Uncharacterized protein</fullName>
    </submittedName>
</protein>
<accession>A0A6A8GI53</accession>
<proteinExistence type="predicted"/>
<dbReference type="EMBL" id="WKJO01000001">
    <property type="protein sequence ID" value="MRX22152.1"/>
    <property type="molecule type" value="Genomic_DNA"/>
</dbReference>
<dbReference type="AlphaFoldDB" id="A0A6A8GI53"/>
<sequence>MTDGDERTPTGVHGEIVEYRRSESEEWESLFATDAAHIENSEDAVDG</sequence>
<organism evidence="1 2">
    <name type="scientific">Haloferax litoreum</name>
    <dbReference type="NCBI Taxonomy" id="2666140"/>
    <lineage>
        <taxon>Archaea</taxon>
        <taxon>Methanobacteriati</taxon>
        <taxon>Methanobacteriota</taxon>
        <taxon>Stenosarchaea group</taxon>
        <taxon>Halobacteria</taxon>
        <taxon>Halobacteriales</taxon>
        <taxon>Haloferacaceae</taxon>
        <taxon>Haloferax</taxon>
    </lineage>
</organism>
<name>A0A6A8GI53_9EURY</name>